<gene>
    <name evidence="2" type="ORF">RND71_035399</name>
</gene>
<name>A0AAE1R553_9SOLA</name>
<proteinExistence type="predicted"/>
<feature type="region of interest" description="Disordered" evidence="1">
    <location>
        <begin position="31"/>
        <end position="71"/>
    </location>
</feature>
<keyword evidence="3" id="KW-1185">Reference proteome</keyword>
<accession>A0AAE1R553</accession>
<evidence type="ECO:0000256" key="1">
    <source>
        <dbReference type="SAM" id="MobiDB-lite"/>
    </source>
</evidence>
<protein>
    <submittedName>
        <fullName evidence="2">Uncharacterized protein</fullName>
    </submittedName>
</protein>
<sequence length="143" mass="16430">MESECFPRKLRYDISMSKRTRKSPLVIKEEAVKSPQHPQELINSNVNVKQEGKAEKGVISNDDEEEEGGTKSLKQLIKGRGTSLGHHFTEEGRQLQMLVKQPENGLKFKQMVSRYAKVLSQMIKIKRKKPAGYRLKMQVHNKP</sequence>
<reference evidence="2" key="1">
    <citation type="submission" date="2023-12" db="EMBL/GenBank/DDBJ databases">
        <title>Genome assembly of Anisodus tanguticus.</title>
        <authorList>
            <person name="Wang Y.-J."/>
        </authorList>
    </citation>
    <scope>NUCLEOTIDE SEQUENCE</scope>
    <source>
        <strain evidence="2">KB-2021</strain>
        <tissue evidence="2">Leaf</tissue>
    </source>
</reference>
<evidence type="ECO:0000313" key="3">
    <source>
        <dbReference type="Proteomes" id="UP001291623"/>
    </source>
</evidence>
<dbReference type="AlphaFoldDB" id="A0AAE1R553"/>
<dbReference type="EMBL" id="JAVYJV010000019">
    <property type="protein sequence ID" value="KAK4345223.1"/>
    <property type="molecule type" value="Genomic_DNA"/>
</dbReference>
<dbReference type="Proteomes" id="UP001291623">
    <property type="component" value="Unassembled WGS sequence"/>
</dbReference>
<organism evidence="2 3">
    <name type="scientific">Anisodus tanguticus</name>
    <dbReference type="NCBI Taxonomy" id="243964"/>
    <lineage>
        <taxon>Eukaryota</taxon>
        <taxon>Viridiplantae</taxon>
        <taxon>Streptophyta</taxon>
        <taxon>Embryophyta</taxon>
        <taxon>Tracheophyta</taxon>
        <taxon>Spermatophyta</taxon>
        <taxon>Magnoliopsida</taxon>
        <taxon>eudicotyledons</taxon>
        <taxon>Gunneridae</taxon>
        <taxon>Pentapetalae</taxon>
        <taxon>asterids</taxon>
        <taxon>lamiids</taxon>
        <taxon>Solanales</taxon>
        <taxon>Solanaceae</taxon>
        <taxon>Solanoideae</taxon>
        <taxon>Hyoscyameae</taxon>
        <taxon>Anisodus</taxon>
    </lineage>
</organism>
<comment type="caution">
    <text evidence="2">The sequence shown here is derived from an EMBL/GenBank/DDBJ whole genome shotgun (WGS) entry which is preliminary data.</text>
</comment>
<evidence type="ECO:0000313" key="2">
    <source>
        <dbReference type="EMBL" id="KAK4345223.1"/>
    </source>
</evidence>